<accession>A0A0J8RDR9</accession>
<proteinExistence type="predicted"/>
<evidence type="ECO:0000256" key="1">
    <source>
        <dbReference type="SAM" id="Phobius"/>
    </source>
</evidence>
<dbReference type="EMBL" id="DS016982">
    <property type="protein sequence ID" value="KMU83350.1"/>
    <property type="molecule type" value="Genomic_DNA"/>
</dbReference>
<evidence type="ECO:0000313" key="2">
    <source>
        <dbReference type="EMBL" id="KMU83350.1"/>
    </source>
</evidence>
<sequence length="198" mass="22713">MFAVLFVIVLLWICSWFYQILVLGYILLSIAAVVMVRLHLKQLQAMDTVKAQRCCEAELPPIMTVEAKPWGVWSWVDGLHGGLKLQNNWKEMWAYNAVTLFATDINYQDWICNWMDWLLAEDDKILILHYSLYLVSCLDGGGSRDVQLLEEESKDKPLGIHGTVFHGRVDVACILAKELNEWTGRMLVTGECFYLALL</sequence>
<dbReference type="STRING" id="396776.A0A0J8RDR9"/>
<protein>
    <submittedName>
        <fullName evidence="2">Uncharacterized protein</fullName>
    </submittedName>
</protein>
<feature type="transmembrane region" description="Helical" evidence="1">
    <location>
        <begin position="6"/>
        <end position="36"/>
    </location>
</feature>
<dbReference type="VEuPathDB" id="FungiDB:CIHG_01132"/>
<keyword evidence="1" id="KW-0472">Membrane</keyword>
<keyword evidence="1" id="KW-0812">Transmembrane</keyword>
<dbReference type="AlphaFoldDB" id="A0A0J8RDR9"/>
<reference evidence="3" key="1">
    <citation type="journal article" date="2010" name="Genome Res.">
        <title>Population genomic sequencing of Coccidioides fungi reveals recent hybridization and transposon control.</title>
        <authorList>
            <person name="Neafsey D.E."/>
            <person name="Barker B.M."/>
            <person name="Sharpton T.J."/>
            <person name="Stajich J.E."/>
            <person name="Park D.J."/>
            <person name="Whiston E."/>
            <person name="Hung C.-Y."/>
            <person name="McMahan C."/>
            <person name="White J."/>
            <person name="Sykes S."/>
            <person name="Heiman D."/>
            <person name="Young S."/>
            <person name="Zeng Q."/>
            <person name="Abouelleil A."/>
            <person name="Aftuck L."/>
            <person name="Bessette D."/>
            <person name="Brown A."/>
            <person name="FitzGerald M."/>
            <person name="Lui A."/>
            <person name="Macdonald J.P."/>
            <person name="Priest M."/>
            <person name="Orbach M.J."/>
            <person name="Galgiani J.N."/>
            <person name="Kirkland T.N."/>
            <person name="Cole G.T."/>
            <person name="Birren B.W."/>
            <person name="Henn M.R."/>
            <person name="Taylor J.W."/>
            <person name="Rounsley S.D."/>
        </authorList>
    </citation>
    <scope>NUCLEOTIDE SEQUENCE [LARGE SCALE GENOMIC DNA]</scope>
    <source>
        <strain evidence="3">H538.4</strain>
    </source>
</reference>
<dbReference type="Proteomes" id="UP000054563">
    <property type="component" value="Unassembled WGS sequence"/>
</dbReference>
<organism evidence="2 3">
    <name type="scientific">Coccidioides immitis H538.4</name>
    <dbReference type="NCBI Taxonomy" id="396776"/>
    <lineage>
        <taxon>Eukaryota</taxon>
        <taxon>Fungi</taxon>
        <taxon>Dikarya</taxon>
        <taxon>Ascomycota</taxon>
        <taxon>Pezizomycotina</taxon>
        <taxon>Eurotiomycetes</taxon>
        <taxon>Eurotiomycetidae</taxon>
        <taxon>Onygenales</taxon>
        <taxon>Onygenaceae</taxon>
        <taxon>Coccidioides</taxon>
    </lineage>
</organism>
<evidence type="ECO:0000313" key="3">
    <source>
        <dbReference type="Proteomes" id="UP000054563"/>
    </source>
</evidence>
<keyword evidence="1" id="KW-1133">Transmembrane helix</keyword>
<name>A0A0J8RDR9_COCIT</name>
<gene>
    <name evidence="2" type="ORF">CIHG_01132</name>
</gene>